<gene>
    <name evidence="1" type="ORF">PAXRUDRAFT_28893</name>
</gene>
<keyword evidence="2" id="KW-1185">Reference proteome</keyword>
<accession>A0A0D0DG96</accession>
<dbReference type="AlphaFoldDB" id="A0A0D0DG96"/>
<dbReference type="OrthoDB" id="3267861at2759"/>
<dbReference type="STRING" id="930991.A0A0D0DG96"/>
<reference evidence="1 2" key="1">
    <citation type="submission" date="2014-04" db="EMBL/GenBank/DDBJ databases">
        <authorList>
            <consortium name="DOE Joint Genome Institute"/>
            <person name="Kuo A."/>
            <person name="Kohler A."/>
            <person name="Jargeat P."/>
            <person name="Nagy L.G."/>
            <person name="Floudas D."/>
            <person name="Copeland A."/>
            <person name="Barry K.W."/>
            <person name="Cichocki N."/>
            <person name="Veneault-Fourrey C."/>
            <person name="LaButti K."/>
            <person name="Lindquist E.A."/>
            <person name="Lipzen A."/>
            <person name="Lundell T."/>
            <person name="Morin E."/>
            <person name="Murat C."/>
            <person name="Sun H."/>
            <person name="Tunlid A."/>
            <person name="Henrissat B."/>
            <person name="Grigoriev I.V."/>
            <person name="Hibbett D.S."/>
            <person name="Martin F."/>
            <person name="Nordberg H.P."/>
            <person name="Cantor M.N."/>
            <person name="Hua S.X."/>
        </authorList>
    </citation>
    <scope>NUCLEOTIDE SEQUENCE [LARGE SCALE GENOMIC DNA]</scope>
    <source>
        <strain evidence="1 2">Ve08.2h10</strain>
    </source>
</reference>
<dbReference type="EMBL" id="KN827245">
    <property type="protein sequence ID" value="KIK76900.1"/>
    <property type="molecule type" value="Genomic_DNA"/>
</dbReference>
<reference evidence="2" key="2">
    <citation type="submission" date="2015-01" db="EMBL/GenBank/DDBJ databases">
        <title>Evolutionary Origins and Diversification of the Mycorrhizal Mutualists.</title>
        <authorList>
            <consortium name="DOE Joint Genome Institute"/>
            <consortium name="Mycorrhizal Genomics Consortium"/>
            <person name="Kohler A."/>
            <person name="Kuo A."/>
            <person name="Nagy L.G."/>
            <person name="Floudas D."/>
            <person name="Copeland A."/>
            <person name="Barry K.W."/>
            <person name="Cichocki N."/>
            <person name="Veneault-Fourrey C."/>
            <person name="LaButti K."/>
            <person name="Lindquist E.A."/>
            <person name="Lipzen A."/>
            <person name="Lundell T."/>
            <person name="Morin E."/>
            <person name="Murat C."/>
            <person name="Riley R."/>
            <person name="Ohm R."/>
            <person name="Sun H."/>
            <person name="Tunlid A."/>
            <person name="Henrissat B."/>
            <person name="Grigoriev I.V."/>
            <person name="Hibbett D.S."/>
            <person name="Martin F."/>
        </authorList>
    </citation>
    <scope>NUCLEOTIDE SEQUENCE [LARGE SCALE GENOMIC DNA]</scope>
    <source>
        <strain evidence="2">Ve08.2h10</strain>
    </source>
</reference>
<evidence type="ECO:0008006" key="3">
    <source>
        <dbReference type="Google" id="ProtNLM"/>
    </source>
</evidence>
<protein>
    <recommendedName>
        <fullName evidence="3">DNA helicase</fullName>
    </recommendedName>
</protein>
<dbReference type="HOGENOM" id="CLU_799506_0_0_1"/>
<dbReference type="InParanoid" id="A0A0D0DG96"/>
<dbReference type="Proteomes" id="UP000054538">
    <property type="component" value="Unassembled WGS sequence"/>
</dbReference>
<name>A0A0D0DG96_9AGAM</name>
<organism evidence="1 2">
    <name type="scientific">Paxillus rubicundulus Ve08.2h10</name>
    <dbReference type="NCBI Taxonomy" id="930991"/>
    <lineage>
        <taxon>Eukaryota</taxon>
        <taxon>Fungi</taxon>
        <taxon>Dikarya</taxon>
        <taxon>Basidiomycota</taxon>
        <taxon>Agaricomycotina</taxon>
        <taxon>Agaricomycetes</taxon>
        <taxon>Agaricomycetidae</taxon>
        <taxon>Boletales</taxon>
        <taxon>Paxilineae</taxon>
        <taxon>Paxillaceae</taxon>
        <taxon>Paxillus</taxon>
    </lineage>
</organism>
<sequence length="347" mass="39137">MGKQEISHQQVLSYLVGGGDYTSHQYWMVKLYEFDDALRKWELLAQGGEIRECTREGALQHRDDDDIVANMMEIVENMNIEQECKNAKVQYSADQTIDEDDNLLEVNIDDFEDALPPTMLSDEHEILPIIIHLHLASSREPVNLSDVGTVNEVDDLFEFITGIGGAGKSHVIKAIVEVFKCWYLILDEISMVSVELPSQISDCISEAWQNNGGAKDKPFGGINIIYAGNLGQMWHINGTALYAHTLFEDLKDAPVVFGKVREFAVQTGQEFQLYFARDKFKGQFLVGEQRQHMVRARTKDSKEALWWLPLIPGMPVMKTENIAIGNCVVNGSEGILHSVVYKVVDKE</sequence>
<evidence type="ECO:0000313" key="2">
    <source>
        <dbReference type="Proteomes" id="UP000054538"/>
    </source>
</evidence>
<evidence type="ECO:0000313" key="1">
    <source>
        <dbReference type="EMBL" id="KIK76900.1"/>
    </source>
</evidence>
<proteinExistence type="predicted"/>